<dbReference type="AlphaFoldDB" id="A0AB39YUP3"/>
<dbReference type="Gene3D" id="2.60.20.10">
    <property type="entry name" value="Crystallins"/>
    <property type="match status" value="1"/>
</dbReference>
<evidence type="ECO:0000256" key="1">
    <source>
        <dbReference type="SAM" id="SignalP"/>
    </source>
</evidence>
<dbReference type="RefSeq" id="WP_207593519.1">
    <property type="nucleotide sequence ID" value="NZ_CP165735.1"/>
</dbReference>
<reference evidence="2" key="1">
    <citation type="submission" date="2024-07" db="EMBL/GenBank/DDBJ databases">
        <authorList>
            <person name="Li J."/>
            <person name="Wei H."/>
            <person name="Ma J."/>
        </authorList>
    </citation>
    <scope>NUCLEOTIDE SEQUENCE</scope>
    <source>
        <strain evidence="2">AMU7</strain>
    </source>
</reference>
<organism evidence="2">
    <name type="scientific">Paenarthrobacter sp. AMU7</name>
    <dbReference type="NCBI Taxonomy" id="3162492"/>
    <lineage>
        <taxon>Bacteria</taxon>
        <taxon>Bacillati</taxon>
        <taxon>Actinomycetota</taxon>
        <taxon>Actinomycetes</taxon>
        <taxon>Micrococcales</taxon>
        <taxon>Micrococcaceae</taxon>
        <taxon>Paenarthrobacter</taxon>
    </lineage>
</organism>
<accession>A0AB39YUP3</accession>
<keyword evidence="1" id="KW-0732">Signal</keyword>
<proteinExistence type="predicted"/>
<evidence type="ECO:0000313" key="2">
    <source>
        <dbReference type="EMBL" id="XDV73603.1"/>
    </source>
</evidence>
<feature type="chain" id="PRO_5044272705" evidence="1">
    <location>
        <begin position="28"/>
        <end position="126"/>
    </location>
</feature>
<dbReference type="Pfam" id="PF03995">
    <property type="entry name" value="Inhibitor_I36"/>
    <property type="match status" value="1"/>
</dbReference>
<protein>
    <submittedName>
        <fullName evidence="2">Peptidase inhibitor family I36 protein</fullName>
    </submittedName>
</protein>
<dbReference type="SUPFAM" id="SSF49695">
    <property type="entry name" value="gamma-Crystallin-like"/>
    <property type="match status" value="1"/>
</dbReference>
<dbReference type="EMBL" id="CP165735">
    <property type="protein sequence ID" value="XDV73603.1"/>
    <property type="molecule type" value="Genomic_DNA"/>
</dbReference>
<gene>
    <name evidence="2" type="ORF">ABQM86_10730</name>
</gene>
<sequence length="126" mass="13452">MKALLRTAGIVTIASASVLTGVTAAQAAPACSTARVCLYDNYWFTGTQRTYNWVASYVGDAANDKASSVVIGPAANVQSPYVYLYRDLNYSGHAVIFRGGNAVNDLRGVSMYAGVNWDDEISSIWG</sequence>
<feature type="signal peptide" evidence="1">
    <location>
        <begin position="1"/>
        <end position="27"/>
    </location>
</feature>
<name>A0AB39YUP3_9MICC</name>
<dbReference type="InterPro" id="IPR011024">
    <property type="entry name" value="G_crystallin-like"/>
</dbReference>